<feature type="binding site" evidence="16">
    <location>
        <begin position="93"/>
        <end position="96"/>
    </location>
    <ligand>
        <name>substrate</name>
    </ligand>
</feature>
<dbReference type="HAMAP" id="MF_01274">
    <property type="entry name" value="Pantothen_kinase_3"/>
    <property type="match status" value="1"/>
</dbReference>
<comment type="subunit">
    <text evidence="5 16">Homodimer.</text>
</comment>
<evidence type="ECO:0000256" key="11">
    <source>
        <dbReference type="ARBA" id="ARBA00022840"/>
    </source>
</evidence>
<organism evidence="17 18">
    <name type="scientific">Gulbenkiania indica</name>
    <dbReference type="NCBI Taxonomy" id="375574"/>
    <lineage>
        <taxon>Bacteria</taxon>
        <taxon>Pseudomonadati</taxon>
        <taxon>Pseudomonadota</taxon>
        <taxon>Betaproteobacteria</taxon>
        <taxon>Neisseriales</taxon>
        <taxon>Chromobacteriaceae</taxon>
        <taxon>Gulbenkiania</taxon>
    </lineage>
</organism>
<dbReference type="UniPathway" id="UPA00241">
    <property type="reaction ID" value="UER00352"/>
</dbReference>
<evidence type="ECO:0000313" key="17">
    <source>
        <dbReference type="EMBL" id="CUA82049.1"/>
    </source>
</evidence>
<dbReference type="Proteomes" id="UP000243535">
    <property type="component" value="Unassembled WGS sequence"/>
</dbReference>
<evidence type="ECO:0000256" key="2">
    <source>
        <dbReference type="ARBA" id="ARBA00001958"/>
    </source>
</evidence>
<comment type="subcellular location">
    <subcellularLocation>
        <location evidence="3 16">Cytoplasm</location>
    </subcellularLocation>
</comment>
<feature type="binding site" evidence="16">
    <location>
        <position position="168"/>
    </location>
    <ligand>
        <name>substrate</name>
    </ligand>
</feature>
<dbReference type="Pfam" id="PF03309">
    <property type="entry name" value="Pan_kinase"/>
    <property type="match status" value="1"/>
</dbReference>
<comment type="function">
    <text evidence="16">Catalyzes the phosphorylation of pantothenate (Pan), the first step in CoA biosynthesis.</text>
</comment>
<keyword evidence="13 16" id="KW-0173">Coenzyme A biosynthesis</keyword>
<dbReference type="PANTHER" id="PTHR34265">
    <property type="entry name" value="TYPE III PANTOTHENATE KINASE"/>
    <property type="match status" value="1"/>
</dbReference>
<dbReference type="EC" id="2.7.1.33" evidence="6 16"/>
<evidence type="ECO:0000256" key="9">
    <source>
        <dbReference type="ARBA" id="ARBA00022741"/>
    </source>
</evidence>
<reference evidence="18" key="1">
    <citation type="submission" date="2015-08" db="EMBL/GenBank/DDBJ databases">
        <authorList>
            <person name="Varghese N."/>
        </authorList>
    </citation>
    <scope>NUCLEOTIDE SEQUENCE [LARGE SCALE GENOMIC DNA]</scope>
    <source>
        <strain evidence="18">DSM 17901</strain>
    </source>
</reference>
<dbReference type="GO" id="GO:0004594">
    <property type="term" value="F:pantothenate kinase activity"/>
    <property type="evidence" value="ECO:0007669"/>
    <property type="project" value="UniProtKB-UniRule"/>
</dbReference>
<feature type="binding site" evidence="16">
    <location>
        <position position="118"/>
    </location>
    <ligand>
        <name>ATP</name>
        <dbReference type="ChEBI" id="CHEBI:30616"/>
    </ligand>
</feature>
<dbReference type="EMBL" id="CYHA01000001">
    <property type="protein sequence ID" value="CUA82049.1"/>
    <property type="molecule type" value="Genomic_DNA"/>
</dbReference>
<dbReference type="InterPro" id="IPR004619">
    <property type="entry name" value="Type_III_PanK"/>
</dbReference>
<evidence type="ECO:0000256" key="14">
    <source>
        <dbReference type="ARBA" id="ARBA00038036"/>
    </source>
</evidence>
<dbReference type="CDD" id="cd24015">
    <property type="entry name" value="ASKHA_NBD_PanK-III"/>
    <property type="match status" value="1"/>
</dbReference>
<evidence type="ECO:0000256" key="6">
    <source>
        <dbReference type="ARBA" id="ARBA00012102"/>
    </source>
</evidence>
<dbReference type="AlphaFoldDB" id="A0A0K6GU33"/>
<evidence type="ECO:0000313" key="18">
    <source>
        <dbReference type="Proteomes" id="UP000243535"/>
    </source>
</evidence>
<dbReference type="SUPFAM" id="SSF53067">
    <property type="entry name" value="Actin-like ATPase domain"/>
    <property type="match status" value="2"/>
</dbReference>
<feature type="binding site" evidence="16">
    <location>
        <begin position="6"/>
        <end position="13"/>
    </location>
    <ligand>
        <name>ATP</name>
        <dbReference type="ChEBI" id="CHEBI:30616"/>
    </ligand>
</feature>
<dbReference type="STRING" id="375574.GCA_001418035_00696"/>
<protein>
    <recommendedName>
        <fullName evidence="15 16">Type III pantothenate kinase</fullName>
        <ecNumber evidence="6 16">2.7.1.33</ecNumber>
    </recommendedName>
    <alternativeName>
        <fullName evidence="16">PanK-III</fullName>
    </alternativeName>
    <alternativeName>
        <fullName evidence="16">Pantothenic acid kinase</fullName>
    </alternativeName>
</protein>
<dbReference type="NCBIfam" id="TIGR00671">
    <property type="entry name" value="baf"/>
    <property type="match status" value="1"/>
</dbReference>
<keyword evidence="11 16" id="KW-0067">ATP-binding</keyword>
<sequence>MRLLIDAGNSRVKWALYATHGLVGEGAVAHDTLFSLAEAWRPYPIREAWGASVAGPEVQAALEAFLTVPVRWVRAAASGCGIVNHYLNPAEQGADRWLAVVAARHLESGDVIVASAGTALTVEALTAEGDYLGGLILPGYRLMLQSLARNTAQLDRPAGQPVPFPQGTEDAIASGVSDAMAGAVERLRLRLARHTGRAPAPVLVTGGDATRLAPSLEKPCRIVDNLVLLGLLNVADAS</sequence>
<dbReference type="GO" id="GO:0005524">
    <property type="term" value="F:ATP binding"/>
    <property type="evidence" value="ECO:0007669"/>
    <property type="project" value="UniProtKB-UniRule"/>
</dbReference>
<comment type="caution">
    <text evidence="16">Lacks conserved residue(s) required for the propagation of feature annotation.</text>
</comment>
<evidence type="ECO:0000256" key="15">
    <source>
        <dbReference type="ARBA" id="ARBA00040883"/>
    </source>
</evidence>
<keyword evidence="8 16" id="KW-0808">Transferase</keyword>
<dbReference type="Gene3D" id="3.30.420.40">
    <property type="match status" value="2"/>
</dbReference>
<evidence type="ECO:0000256" key="8">
    <source>
        <dbReference type="ARBA" id="ARBA00022679"/>
    </source>
</evidence>
<feature type="active site" description="Proton acceptor" evidence="16">
    <location>
        <position position="95"/>
    </location>
</feature>
<gene>
    <name evidence="16" type="primary">coaX</name>
    <name evidence="17" type="ORF">Ga0061063_0899</name>
</gene>
<feature type="binding site" evidence="16">
    <location>
        <position position="86"/>
    </location>
    <ligand>
        <name>substrate</name>
    </ligand>
</feature>
<evidence type="ECO:0000256" key="10">
    <source>
        <dbReference type="ARBA" id="ARBA00022777"/>
    </source>
</evidence>
<dbReference type="InterPro" id="IPR043129">
    <property type="entry name" value="ATPase_NBD"/>
</dbReference>
<dbReference type="PANTHER" id="PTHR34265:SF1">
    <property type="entry name" value="TYPE III PANTOTHENATE KINASE"/>
    <property type="match status" value="1"/>
</dbReference>
<dbReference type="RefSeq" id="WP_055433397.1">
    <property type="nucleotide sequence ID" value="NZ_CYHA01000001.1"/>
</dbReference>
<comment type="pathway">
    <text evidence="4 16">Cofactor biosynthesis; coenzyme A biosynthesis; CoA from (R)-pantothenate: step 1/5.</text>
</comment>
<comment type="catalytic activity">
    <reaction evidence="1 16">
        <text>(R)-pantothenate + ATP = (R)-4'-phosphopantothenate + ADP + H(+)</text>
        <dbReference type="Rhea" id="RHEA:16373"/>
        <dbReference type="ChEBI" id="CHEBI:10986"/>
        <dbReference type="ChEBI" id="CHEBI:15378"/>
        <dbReference type="ChEBI" id="CHEBI:29032"/>
        <dbReference type="ChEBI" id="CHEBI:30616"/>
        <dbReference type="ChEBI" id="CHEBI:456216"/>
        <dbReference type="EC" id="2.7.1.33"/>
    </reaction>
</comment>
<evidence type="ECO:0000256" key="12">
    <source>
        <dbReference type="ARBA" id="ARBA00022958"/>
    </source>
</evidence>
<evidence type="ECO:0000256" key="4">
    <source>
        <dbReference type="ARBA" id="ARBA00005225"/>
    </source>
</evidence>
<evidence type="ECO:0000256" key="16">
    <source>
        <dbReference type="HAMAP-Rule" id="MF_01274"/>
    </source>
</evidence>
<dbReference type="OrthoDB" id="9781305at2"/>
<evidence type="ECO:0000256" key="5">
    <source>
        <dbReference type="ARBA" id="ARBA00011738"/>
    </source>
</evidence>
<evidence type="ECO:0000256" key="13">
    <source>
        <dbReference type="ARBA" id="ARBA00022993"/>
    </source>
</evidence>
<keyword evidence="18" id="KW-1185">Reference proteome</keyword>
<evidence type="ECO:0000256" key="3">
    <source>
        <dbReference type="ARBA" id="ARBA00004496"/>
    </source>
</evidence>
<keyword evidence="7 16" id="KW-0963">Cytoplasm</keyword>
<name>A0A0K6GU33_9NEIS</name>
<evidence type="ECO:0000256" key="7">
    <source>
        <dbReference type="ARBA" id="ARBA00022490"/>
    </source>
</evidence>
<keyword evidence="9 16" id="KW-0547">Nucleotide-binding</keyword>
<comment type="similarity">
    <text evidence="14 16">Belongs to the type III pantothenate kinase family.</text>
</comment>
<keyword evidence="12 16" id="KW-0630">Potassium</keyword>
<dbReference type="GO" id="GO:0015937">
    <property type="term" value="P:coenzyme A biosynthetic process"/>
    <property type="evidence" value="ECO:0007669"/>
    <property type="project" value="UniProtKB-UniRule"/>
</dbReference>
<comment type="cofactor">
    <cofactor evidence="2">
        <name>K(+)</name>
        <dbReference type="ChEBI" id="CHEBI:29103"/>
    </cofactor>
</comment>
<proteinExistence type="inferred from homology"/>
<accession>A0A0K6GU33</accession>
<keyword evidence="10 16" id="KW-0418">Kinase</keyword>
<dbReference type="GO" id="GO:0005737">
    <property type="term" value="C:cytoplasm"/>
    <property type="evidence" value="ECO:0007669"/>
    <property type="project" value="UniProtKB-SubCell"/>
</dbReference>
<comment type="cofactor">
    <cofactor evidence="16">
        <name>NH4(+)</name>
        <dbReference type="ChEBI" id="CHEBI:28938"/>
    </cofactor>
    <cofactor evidence="16">
        <name>K(+)</name>
        <dbReference type="ChEBI" id="CHEBI:29103"/>
    </cofactor>
    <text evidence="16">A monovalent cation. Ammonium or potassium.</text>
</comment>
<evidence type="ECO:0000256" key="1">
    <source>
        <dbReference type="ARBA" id="ARBA00001206"/>
    </source>
</evidence>